<dbReference type="GO" id="GO:0003743">
    <property type="term" value="F:translation initiation factor activity"/>
    <property type="evidence" value="ECO:0007669"/>
    <property type="project" value="InterPro"/>
</dbReference>
<evidence type="ECO:0000313" key="4">
    <source>
        <dbReference type="EMBL" id="VDD83249.1"/>
    </source>
</evidence>
<dbReference type="InterPro" id="IPR036877">
    <property type="entry name" value="SUI1_dom_sf"/>
</dbReference>
<reference evidence="6" key="2">
    <citation type="submission" date="2019-11" db="UniProtKB">
        <authorList>
            <consortium name="WormBaseParasite"/>
        </authorList>
    </citation>
    <scope>IDENTIFICATION</scope>
</reference>
<evidence type="ECO:0000256" key="1">
    <source>
        <dbReference type="ARBA" id="ARBA00007514"/>
    </source>
</evidence>
<dbReference type="InterPro" id="IPR001950">
    <property type="entry name" value="SUI1"/>
</dbReference>
<evidence type="ECO:0000313" key="5">
    <source>
        <dbReference type="Proteomes" id="UP000267029"/>
    </source>
</evidence>
<evidence type="ECO:0000259" key="3">
    <source>
        <dbReference type="PROSITE" id="PS50296"/>
    </source>
</evidence>
<dbReference type="SUPFAM" id="SSF55159">
    <property type="entry name" value="eIF1-like"/>
    <property type="match status" value="1"/>
</dbReference>
<dbReference type="AlphaFoldDB" id="A0A0R3UN88"/>
<proteinExistence type="inferred from homology"/>
<dbReference type="Pfam" id="PF01253">
    <property type="entry name" value="SUI1"/>
    <property type="match status" value="1"/>
</dbReference>
<evidence type="ECO:0000256" key="2">
    <source>
        <dbReference type="SAM" id="MobiDB-lite"/>
    </source>
</evidence>
<dbReference type="STRING" id="53468.A0A0R3UN88"/>
<dbReference type="InterPro" id="IPR050318">
    <property type="entry name" value="DENR/SUI1_TIF"/>
</dbReference>
<dbReference type="Proteomes" id="UP000267029">
    <property type="component" value="Unassembled WGS sequence"/>
</dbReference>
<dbReference type="InterPro" id="IPR048517">
    <property type="entry name" value="DENR_N"/>
</dbReference>
<dbReference type="OrthoDB" id="277199at2759"/>
<dbReference type="GO" id="GO:0002188">
    <property type="term" value="P:translation reinitiation"/>
    <property type="evidence" value="ECO:0007669"/>
    <property type="project" value="TreeGrafter"/>
</dbReference>
<dbReference type="PANTHER" id="PTHR12789">
    <property type="entry name" value="DENSITY-REGULATED PROTEIN HOMOLOG"/>
    <property type="match status" value="1"/>
</dbReference>
<dbReference type="GO" id="GO:0001731">
    <property type="term" value="P:formation of translation preinitiation complex"/>
    <property type="evidence" value="ECO:0007669"/>
    <property type="project" value="TreeGrafter"/>
</dbReference>
<comment type="similarity">
    <text evidence="1">Belongs to the DENR family.</text>
</comment>
<dbReference type="InterPro" id="IPR046447">
    <property type="entry name" value="DENR_C"/>
</dbReference>
<name>A0A0R3UN88_MESCO</name>
<reference evidence="4 5" key="1">
    <citation type="submission" date="2018-10" db="EMBL/GenBank/DDBJ databases">
        <authorList>
            <consortium name="Pathogen Informatics"/>
        </authorList>
    </citation>
    <scope>NUCLEOTIDE SEQUENCE [LARGE SCALE GENOMIC DNA]</scope>
</reference>
<dbReference type="CDD" id="cd11607">
    <property type="entry name" value="DENR_C"/>
    <property type="match status" value="1"/>
</dbReference>
<accession>A0A0R3UN88</accession>
<protein>
    <submittedName>
        <fullName evidence="6">SUI1 domain-containing protein</fullName>
    </submittedName>
</protein>
<dbReference type="EMBL" id="UXSR01005673">
    <property type="protein sequence ID" value="VDD83249.1"/>
    <property type="molecule type" value="Genomic_DNA"/>
</dbReference>
<organism evidence="4 5">
    <name type="scientific">Mesocestoides corti</name>
    <name type="common">Flatworm</name>
    <dbReference type="NCBI Taxonomy" id="53468"/>
    <lineage>
        <taxon>Eukaryota</taxon>
        <taxon>Metazoa</taxon>
        <taxon>Spiralia</taxon>
        <taxon>Lophotrochozoa</taxon>
        <taxon>Platyhelminthes</taxon>
        <taxon>Cestoda</taxon>
        <taxon>Eucestoda</taxon>
        <taxon>Cyclophyllidea</taxon>
        <taxon>Mesocestoididae</taxon>
        <taxon>Mesocestoides</taxon>
    </lineage>
</organism>
<dbReference type="PROSITE" id="PS50296">
    <property type="entry name" value="SUI1"/>
    <property type="match status" value="1"/>
</dbReference>
<keyword evidence="5" id="KW-1185">Reference proteome</keyword>
<evidence type="ECO:0000313" key="6">
    <source>
        <dbReference type="WBParaSite" id="MCU_008258-RA"/>
    </source>
</evidence>
<gene>
    <name evidence="4" type="ORF">MCOS_LOCUS9252</name>
</gene>
<dbReference type="Pfam" id="PF21023">
    <property type="entry name" value="DENR_N"/>
    <property type="match status" value="1"/>
</dbReference>
<dbReference type="PANTHER" id="PTHR12789:SF0">
    <property type="entry name" value="DENSITY-REGULATED PROTEIN"/>
    <property type="match status" value="1"/>
</dbReference>
<sequence>MTARSATYEFCPRAEPLEGVEYPLTVNYCGECSLPVEYCEFSTDPARCRIWLEKNLPEVFERLYTGDRPTDAVCSKKKSRQSRGGKGLGSKKPLEQKISVSRSSRVKNKFTTSVIGLDSYGIDLKQAAKFFGQKFATGTSTGSNGEIVIQGDVKHELMELIPQKWKEVPEGSIEDLGDVKR</sequence>
<dbReference type="WBParaSite" id="MCU_008258-RA">
    <property type="protein sequence ID" value="MCU_008258-RA"/>
    <property type="gene ID" value="MCU_008258"/>
</dbReference>
<dbReference type="Gene3D" id="3.30.780.10">
    <property type="entry name" value="SUI1-like domain"/>
    <property type="match status" value="1"/>
</dbReference>
<feature type="region of interest" description="Disordered" evidence="2">
    <location>
        <begin position="70"/>
        <end position="100"/>
    </location>
</feature>
<dbReference type="GO" id="GO:0003729">
    <property type="term" value="F:mRNA binding"/>
    <property type="evidence" value="ECO:0007669"/>
    <property type="project" value="TreeGrafter"/>
</dbReference>
<feature type="domain" description="SUI1" evidence="3">
    <location>
        <begin position="98"/>
        <end position="165"/>
    </location>
</feature>